<keyword evidence="2" id="KW-0732">Signal</keyword>
<feature type="compositionally biased region" description="Low complexity" evidence="1">
    <location>
        <begin position="35"/>
        <end position="57"/>
    </location>
</feature>
<feature type="region of interest" description="Disordered" evidence="1">
    <location>
        <begin position="310"/>
        <end position="337"/>
    </location>
</feature>
<feature type="chain" id="PRO_5045168704" description="Lipoprotein" evidence="2">
    <location>
        <begin position="29"/>
        <end position="337"/>
    </location>
</feature>
<comment type="caution">
    <text evidence="3">The sequence shown here is derived from an EMBL/GenBank/DDBJ whole genome shotgun (WGS) entry which is preliminary data.</text>
</comment>
<accession>A0ABS8DZS0</accession>
<name>A0ABS8DZS0_9ACTN</name>
<organism evidence="3 4">
    <name type="scientific">Streptomyces flavotricini</name>
    <dbReference type="NCBI Taxonomy" id="66888"/>
    <lineage>
        <taxon>Bacteria</taxon>
        <taxon>Bacillati</taxon>
        <taxon>Actinomycetota</taxon>
        <taxon>Actinomycetes</taxon>
        <taxon>Kitasatosporales</taxon>
        <taxon>Streptomycetaceae</taxon>
        <taxon>Streptomyces</taxon>
    </lineage>
</organism>
<evidence type="ECO:0008006" key="5">
    <source>
        <dbReference type="Google" id="ProtNLM"/>
    </source>
</evidence>
<evidence type="ECO:0000313" key="4">
    <source>
        <dbReference type="Proteomes" id="UP001520654"/>
    </source>
</evidence>
<dbReference type="PROSITE" id="PS51257">
    <property type="entry name" value="PROKAR_LIPOPROTEIN"/>
    <property type="match status" value="1"/>
</dbReference>
<gene>
    <name evidence="3" type="ORF">K7B10_05060</name>
</gene>
<feature type="compositionally biased region" description="Basic and acidic residues" evidence="1">
    <location>
        <begin position="315"/>
        <end position="327"/>
    </location>
</feature>
<keyword evidence="4" id="KW-1185">Reference proteome</keyword>
<reference evidence="3 4" key="1">
    <citation type="submission" date="2021-08" db="EMBL/GenBank/DDBJ databases">
        <title>Genomic Architecture of Streptomyces flavotricini NGL1 and Streptomyces erythrochromogenes HMS4 With Differential Plant Beneficial attributes and laccase production capabilities.</title>
        <authorList>
            <person name="Salwan R."/>
            <person name="Kaur R."/>
            <person name="Sharma V."/>
        </authorList>
    </citation>
    <scope>NUCLEOTIDE SEQUENCE [LARGE SCALE GENOMIC DNA]</scope>
    <source>
        <strain evidence="3 4">NGL1</strain>
    </source>
</reference>
<evidence type="ECO:0000256" key="2">
    <source>
        <dbReference type="SAM" id="SignalP"/>
    </source>
</evidence>
<evidence type="ECO:0000313" key="3">
    <source>
        <dbReference type="EMBL" id="MCC0094170.1"/>
    </source>
</evidence>
<dbReference type="RefSeq" id="WP_229334749.1">
    <property type="nucleotide sequence ID" value="NZ_JAINUL010000001.1"/>
</dbReference>
<proteinExistence type="predicted"/>
<feature type="region of interest" description="Disordered" evidence="1">
    <location>
        <begin position="28"/>
        <end position="58"/>
    </location>
</feature>
<sequence length="337" mass="35627">MQRHRPVRATAAAVAAFLFLGGCGSATGAPPGPSPEAAAGRAGPAEPLAPAREPSAADTRLLERAEQVLISRCMDRRGFPYAVTEAPDATGRSFPYGVDDVEWARAHGYGGRDERAAARAREADPNQRYFRGLSASGRAAARAALMGSAPVGLSATAPTGMTITASAEGCIADAQRTLYGDLATWFRVKVVTMNLRPVREARVHEDRQYADAVGQWAACMRAAGRPYPDPDASRQAAGRFGENMAPAEADAAEAELAVVEATCATGTPLARVSQALDHTYGERLRARHQEEIALRWRLQNGALPTARRVCAPHGSQEHSTDAHDTAPKPRSSGGSHA</sequence>
<dbReference type="Proteomes" id="UP001520654">
    <property type="component" value="Unassembled WGS sequence"/>
</dbReference>
<protein>
    <recommendedName>
        <fullName evidence="5">Lipoprotein</fullName>
    </recommendedName>
</protein>
<evidence type="ECO:0000256" key="1">
    <source>
        <dbReference type="SAM" id="MobiDB-lite"/>
    </source>
</evidence>
<feature type="signal peptide" evidence="2">
    <location>
        <begin position="1"/>
        <end position="28"/>
    </location>
</feature>
<dbReference type="EMBL" id="JAINUL010000001">
    <property type="protein sequence ID" value="MCC0094170.1"/>
    <property type="molecule type" value="Genomic_DNA"/>
</dbReference>